<accession>A0AAV9P9Y2</accession>
<keyword evidence="2" id="KW-0413">Isomerase</keyword>
<comment type="similarity">
    <text evidence="1">Belongs to the PrpF family.</text>
</comment>
<evidence type="ECO:0000313" key="3">
    <source>
        <dbReference type="EMBL" id="KAK5168787.1"/>
    </source>
</evidence>
<gene>
    <name evidence="3" type="ORF">LTR77_006096</name>
</gene>
<keyword evidence="4" id="KW-1185">Reference proteome</keyword>
<protein>
    <recommendedName>
        <fullName evidence="5">PrpF protein</fullName>
    </recommendedName>
</protein>
<evidence type="ECO:0000256" key="1">
    <source>
        <dbReference type="ARBA" id="ARBA00007673"/>
    </source>
</evidence>
<comment type="caution">
    <text evidence="3">The sequence shown here is derived from an EMBL/GenBank/DDBJ whole genome shotgun (WGS) entry which is preliminary data.</text>
</comment>
<dbReference type="AlphaFoldDB" id="A0AAV9P9Y2"/>
<dbReference type="EMBL" id="JAVRRT010000009">
    <property type="protein sequence ID" value="KAK5168787.1"/>
    <property type="molecule type" value="Genomic_DNA"/>
</dbReference>
<name>A0AAV9P9Y2_9PEZI</name>
<evidence type="ECO:0008006" key="5">
    <source>
        <dbReference type="Google" id="ProtNLM"/>
    </source>
</evidence>
<dbReference type="Gene3D" id="3.10.310.10">
    <property type="entry name" value="Diaminopimelate Epimerase, Chain A, domain 1"/>
    <property type="match status" value="2"/>
</dbReference>
<organism evidence="3 4">
    <name type="scientific">Saxophila tyrrhenica</name>
    <dbReference type="NCBI Taxonomy" id="1690608"/>
    <lineage>
        <taxon>Eukaryota</taxon>
        <taxon>Fungi</taxon>
        <taxon>Dikarya</taxon>
        <taxon>Ascomycota</taxon>
        <taxon>Pezizomycotina</taxon>
        <taxon>Dothideomycetes</taxon>
        <taxon>Dothideomycetidae</taxon>
        <taxon>Mycosphaerellales</taxon>
        <taxon>Extremaceae</taxon>
        <taxon>Saxophila</taxon>
    </lineage>
</organism>
<dbReference type="GeneID" id="89927436"/>
<evidence type="ECO:0000256" key="2">
    <source>
        <dbReference type="ARBA" id="ARBA00023235"/>
    </source>
</evidence>
<evidence type="ECO:0000313" key="4">
    <source>
        <dbReference type="Proteomes" id="UP001337655"/>
    </source>
</evidence>
<dbReference type="Pfam" id="PF04303">
    <property type="entry name" value="PrpF"/>
    <property type="match status" value="1"/>
</dbReference>
<dbReference type="PANTHER" id="PTHR43709:SF2">
    <property type="entry name" value="DUF453 DOMAIN PROTEIN (AFU_ORTHOLOGUE AFUA_6G00360)"/>
    <property type="match status" value="1"/>
</dbReference>
<dbReference type="Proteomes" id="UP001337655">
    <property type="component" value="Unassembled WGS sequence"/>
</dbReference>
<reference evidence="3 4" key="1">
    <citation type="submission" date="2023-08" db="EMBL/GenBank/DDBJ databases">
        <title>Black Yeasts Isolated from many extreme environments.</title>
        <authorList>
            <person name="Coleine C."/>
            <person name="Stajich J.E."/>
            <person name="Selbmann L."/>
        </authorList>
    </citation>
    <scope>NUCLEOTIDE SEQUENCE [LARGE SCALE GENOMIC DNA]</scope>
    <source>
        <strain evidence="3 4">CCFEE 5935</strain>
    </source>
</reference>
<sequence>MKSFATLSTTPKAMTNSFPATFVRGGTSNGLIIHRSALPKDESQWQPILSSAMGSPDPFGRQLNGMGSGISSTSKICVISKSERKDADLDYTFVQVGIKDGSLDMAGNCGNMSSAVGPVAYDDGLTKLTTIKKNETTVRLFNTNTNKLVHSTFSINPENQSYNPAGEYSIDGVPGSASGITLSFLDPAGAKTGKALPTGNSLDELKLQDGTTIRASLVDVANPGVFVLASDVGVPGDVSSDALGADAAVMGRLEEIRRAGAAMMGMDPDVQSVPKVVLISKPGANVEGVNIICRALSMQQAHKAVPLTLALNLGAACRMPGTLPAMTAVGAEGKGSVVIAHAGGKLEVGSEMKDGDIESALLHRTARVLMKGEVFYSLDANG</sequence>
<dbReference type="RefSeq" id="XP_064658253.1">
    <property type="nucleotide sequence ID" value="XM_064803338.1"/>
</dbReference>
<dbReference type="GO" id="GO:0016853">
    <property type="term" value="F:isomerase activity"/>
    <property type="evidence" value="ECO:0007669"/>
    <property type="project" value="UniProtKB-KW"/>
</dbReference>
<dbReference type="SUPFAM" id="SSF54506">
    <property type="entry name" value="Diaminopimelate epimerase-like"/>
    <property type="match status" value="2"/>
</dbReference>
<dbReference type="InterPro" id="IPR007400">
    <property type="entry name" value="PrpF-like"/>
</dbReference>
<proteinExistence type="inferred from homology"/>
<dbReference type="PANTHER" id="PTHR43709">
    <property type="entry name" value="ACONITATE ISOMERASE-RELATED"/>
    <property type="match status" value="1"/>
</dbReference>